<sequence length="128" mass="14332">MPGPSSQHPYANLRKPQTENPPPPLLQSGSRKRAPIPSTTPTGAPSTPRGAPTTADIVASYARIPPRTKLYLALGFFAFASGGVYMTYKFEEWYPVKKRQRAVAVPDAKSQVDILWEEEERRELEKHR</sequence>
<dbReference type="AlphaFoldDB" id="A0A507E5J2"/>
<keyword evidence="2" id="KW-0472">Membrane</keyword>
<proteinExistence type="predicted"/>
<name>A0A507E5J2_9FUNG</name>
<evidence type="ECO:0000313" key="4">
    <source>
        <dbReference type="Proteomes" id="UP000318582"/>
    </source>
</evidence>
<keyword evidence="2" id="KW-1133">Transmembrane helix</keyword>
<reference evidence="3 4" key="1">
    <citation type="journal article" date="2019" name="Sci. Rep.">
        <title>Comparative genomics of chytrid fungi reveal insights into the obligate biotrophic and pathogenic lifestyle of Synchytrium endobioticum.</title>
        <authorList>
            <person name="van de Vossenberg B.T.L.H."/>
            <person name="Warris S."/>
            <person name="Nguyen H.D.T."/>
            <person name="van Gent-Pelzer M.P.E."/>
            <person name="Joly D.L."/>
            <person name="van de Geest H.C."/>
            <person name="Bonants P.J.M."/>
            <person name="Smith D.S."/>
            <person name="Levesque C.A."/>
            <person name="van der Lee T.A.J."/>
        </authorList>
    </citation>
    <scope>NUCLEOTIDE SEQUENCE [LARGE SCALE GENOMIC DNA]</scope>
    <source>
        <strain evidence="3 4">CBS 809.83</strain>
    </source>
</reference>
<feature type="region of interest" description="Disordered" evidence="1">
    <location>
        <begin position="1"/>
        <end position="53"/>
    </location>
</feature>
<evidence type="ECO:0000256" key="1">
    <source>
        <dbReference type="SAM" id="MobiDB-lite"/>
    </source>
</evidence>
<evidence type="ECO:0000313" key="3">
    <source>
        <dbReference type="EMBL" id="TPX58340.1"/>
    </source>
</evidence>
<keyword evidence="4" id="KW-1185">Reference proteome</keyword>
<gene>
    <name evidence="3" type="ORF">PhCBS80983_g03177</name>
</gene>
<comment type="caution">
    <text evidence="3">The sequence shown here is derived from an EMBL/GenBank/DDBJ whole genome shotgun (WGS) entry which is preliminary data.</text>
</comment>
<dbReference type="EMBL" id="QEAQ01000037">
    <property type="protein sequence ID" value="TPX58340.1"/>
    <property type="molecule type" value="Genomic_DNA"/>
</dbReference>
<keyword evidence="2" id="KW-0812">Transmembrane</keyword>
<organism evidence="3 4">
    <name type="scientific">Powellomyces hirtus</name>
    <dbReference type="NCBI Taxonomy" id="109895"/>
    <lineage>
        <taxon>Eukaryota</taxon>
        <taxon>Fungi</taxon>
        <taxon>Fungi incertae sedis</taxon>
        <taxon>Chytridiomycota</taxon>
        <taxon>Chytridiomycota incertae sedis</taxon>
        <taxon>Chytridiomycetes</taxon>
        <taxon>Spizellomycetales</taxon>
        <taxon>Powellomycetaceae</taxon>
        <taxon>Powellomyces</taxon>
    </lineage>
</organism>
<feature type="transmembrane region" description="Helical" evidence="2">
    <location>
        <begin position="70"/>
        <end position="88"/>
    </location>
</feature>
<dbReference type="Proteomes" id="UP000318582">
    <property type="component" value="Unassembled WGS sequence"/>
</dbReference>
<evidence type="ECO:0000256" key="2">
    <source>
        <dbReference type="SAM" id="Phobius"/>
    </source>
</evidence>
<protein>
    <submittedName>
        <fullName evidence="3">Uncharacterized protein</fullName>
    </submittedName>
</protein>
<accession>A0A507E5J2</accession>
<feature type="compositionally biased region" description="Low complexity" evidence="1">
    <location>
        <begin position="35"/>
        <end position="53"/>
    </location>
</feature>